<evidence type="ECO:0000256" key="4">
    <source>
        <dbReference type="ARBA" id="ARBA00023015"/>
    </source>
</evidence>
<dbReference type="InterPro" id="IPR000232">
    <property type="entry name" value="HSF_DNA-bd"/>
</dbReference>
<dbReference type="SUPFAM" id="SSF46785">
    <property type="entry name" value="Winged helix' DNA-binding domain"/>
    <property type="match status" value="1"/>
</dbReference>
<name>A0A2P2JGV8_RHIMU</name>
<evidence type="ECO:0000256" key="5">
    <source>
        <dbReference type="ARBA" id="ARBA00023016"/>
    </source>
</evidence>
<reference evidence="11" key="1">
    <citation type="submission" date="2018-02" db="EMBL/GenBank/DDBJ databases">
        <title>Rhizophora mucronata_Transcriptome.</title>
        <authorList>
            <person name="Meera S.P."/>
            <person name="Sreeshan A."/>
            <person name="Augustine A."/>
        </authorList>
    </citation>
    <scope>NUCLEOTIDE SEQUENCE</scope>
    <source>
        <tissue evidence="11">Leaf</tissue>
    </source>
</reference>
<dbReference type="InterPro" id="IPR036390">
    <property type="entry name" value="WH_DNA-bd_sf"/>
</dbReference>
<dbReference type="InterPro" id="IPR036388">
    <property type="entry name" value="WH-like_DNA-bd_sf"/>
</dbReference>
<evidence type="ECO:0000256" key="6">
    <source>
        <dbReference type="ARBA" id="ARBA00023125"/>
    </source>
</evidence>
<dbReference type="PRINTS" id="PR00056">
    <property type="entry name" value="HSFDOMAIN"/>
</dbReference>
<evidence type="ECO:0000256" key="7">
    <source>
        <dbReference type="ARBA" id="ARBA00023163"/>
    </source>
</evidence>
<dbReference type="PANTHER" id="PTHR10015:SF325">
    <property type="entry name" value="HEAT STRESS TRANSCRIPTION FACTOR A-8"/>
    <property type="match status" value="1"/>
</dbReference>
<dbReference type="Gene3D" id="1.10.10.10">
    <property type="entry name" value="Winged helix-like DNA-binding domain superfamily/Winged helix DNA-binding domain"/>
    <property type="match status" value="1"/>
</dbReference>
<evidence type="ECO:0000313" key="11">
    <source>
        <dbReference type="EMBL" id="MBW92714.1"/>
    </source>
</evidence>
<comment type="subunit">
    <text evidence="2">Homotrimer.</text>
</comment>
<evidence type="ECO:0000256" key="1">
    <source>
        <dbReference type="ARBA" id="ARBA00004123"/>
    </source>
</evidence>
<keyword evidence="5" id="KW-0346">Stress response</keyword>
<comment type="subcellular location">
    <subcellularLocation>
        <location evidence="1">Nucleus</location>
    </subcellularLocation>
</comment>
<dbReference type="EMBL" id="GGEC01012232">
    <property type="protein sequence ID" value="MBW92715.1"/>
    <property type="molecule type" value="Transcribed_RNA"/>
</dbReference>
<dbReference type="AlphaFoldDB" id="A0A2P2JGV8"/>
<evidence type="ECO:0000256" key="2">
    <source>
        <dbReference type="ARBA" id="ARBA00011233"/>
    </source>
</evidence>
<keyword evidence="6" id="KW-0238">DNA-binding</keyword>
<keyword evidence="7" id="KW-0804">Transcription</keyword>
<keyword evidence="3" id="KW-0597">Phosphoprotein</keyword>
<evidence type="ECO:0000256" key="9">
    <source>
        <dbReference type="RuleBase" id="RU004020"/>
    </source>
</evidence>
<accession>A0A2P2JGV8</accession>
<keyword evidence="4" id="KW-0805">Transcription regulation</keyword>
<proteinExistence type="inferred from homology"/>
<evidence type="ECO:0000259" key="10">
    <source>
        <dbReference type="PROSITE" id="PS00434"/>
    </source>
</evidence>
<organism evidence="11">
    <name type="scientific">Rhizophora mucronata</name>
    <name type="common">Asiatic mangrove</name>
    <dbReference type="NCBI Taxonomy" id="61149"/>
    <lineage>
        <taxon>Eukaryota</taxon>
        <taxon>Viridiplantae</taxon>
        <taxon>Streptophyta</taxon>
        <taxon>Embryophyta</taxon>
        <taxon>Tracheophyta</taxon>
        <taxon>Spermatophyta</taxon>
        <taxon>Magnoliopsida</taxon>
        <taxon>eudicotyledons</taxon>
        <taxon>Gunneridae</taxon>
        <taxon>Pentapetalae</taxon>
        <taxon>rosids</taxon>
        <taxon>fabids</taxon>
        <taxon>Malpighiales</taxon>
        <taxon>Rhizophoraceae</taxon>
        <taxon>Rhizophora</taxon>
    </lineage>
</organism>
<keyword evidence="8" id="KW-0539">Nucleus</keyword>
<evidence type="ECO:0000256" key="8">
    <source>
        <dbReference type="ARBA" id="ARBA00023242"/>
    </source>
</evidence>
<comment type="similarity">
    <text evidence="9">Belongs to the HSF family.</text>
</comment>
<sequence>MVKSSDDGSQTIAPFLKKCYEMVDDESTDSIICWSQSKDSFVIRDMTEFSVQLLPKYFKHNNFSSFIRQLNIYGFRKIDTDRWVFANENFIRGQKRLLKNICRRKHSPGDNQKSLQQLDNSIEPCENVESVGLWKEVENLKSDKNALTQELVKLRQHQELAHNKLLLLRDRLQGMEKHQQQMLSFLVMVMQSPGVLVQLLHSKENNWWMAERGRVVEQDADDSEPVTSDGMIIRYQPPMDEVPEPGHVSPMVSENPQESDPCSDGMKDFVVSPDFIKALMEENWCSFDKSAPFVLAELPNDSEWEQLLSVNPFSENDEDGKQDCDGPADGEMEMGTTMSGTQLDGTQNFDLLIEEMEKSQNLECKSVDRRPPLDKFQSLDMLTEQLGLLNSET</sequence>
<dbReference type="Pfam" id="PF00447">
    <property type="entry name" value="HSF_DNA-bind"/>
    <property type="match status" value="1"/>
</dbReference>
<dbReference type="GO" id="GO:0034605">
    <property type="term" value="P:cellular response to heat"/>
    <property type="evidence" value="ECO:0007669"/>
    <property type="project" value="TreeGrafter"/>
</dbReference>
<dbReference type="PROSITE" id="PS00434">
    <property type="entry name" value="HSF_DOMAIN"/>
    <property type="match status" value="1"/>
</dbReference>
<protein>
    <submittedName>
        <fullName evidence="11">Heat stress transcription factor A-8</fullName>
    </submittedName>
</protein>
<feature type="domain" description="HSF-type DNA-binding" evidence="10">
    <location>
        <begin position="54"/>
        <end position="78"/>
    </location>
</feature>
<dbReference type="GO" id="GO:0003700">
    <property type="term" value="F:DNA-binding transcription factor activity"/>
    <property type="evidence" value="ECO:0007669"/>
    <property type="project" value="InterPro"/>
</dbReference>
<dbReference type="SMART" id="SM00415">
    <property type="entry name" value="HSF"/>
    <property type="match status" value="1"/>
</dbReference>
<dbReference type="GO" id="GO:0006357">
    <property type="term" value="P:regulation of transcription by RNA polymerase II"/>
    <property type="evidence" value="ECO:0007669"/>
    <property type="project" value="TreeGrafter"/>
</dbReference>
<dbReference type="GO" id="GO:0005634">
    <property type="term" value="C:nucleus"/>
    <property type="evidence" value="ECO:0007669"/>
    <property type="project" value="UniProtKB-SubCell"/>
</dbReference>
<dbReference type="PANTHER" id="PTHR10015">
    <property type="entry name" value="HEAT SHOCK TRANSCRIPTION FACTOR"/>
    <property type="match status" value="1"/>
</dbReference>
<evidence type="ECO:0000256" key="3">
    <source>
        <dbReference type="ARBA" id="ARBA00022553"/>
    </source>
</evidence>
<dbReference type="GO" id="GO:0000978">
    <property type="term" value="F:RNA polymerase II cis-regulatory region sequence-specific DNA binding"/>
    <property type="evidence" value="ECO:0007669"/>
    <property type="project" value="TreeGrafter"/>
</dbReference>
<dbReference type="FunFam" id="1.10.10.10:FF:000037">
    <property type="entry name" value="Heat stress transcription factor B-4"/>
    <property type="match status" value="1"/>
</dbReference>
<dbReference type="EMBL" id="GGEC01012231">
    <property type="protein sequence ID" value="MBW92714.1"/>
    <property type="molecule type" value="Transcribed_RNA"/>
</dbReference>